<protein>
    <submittedName>
        <fullName evidence="1">Uncharacterized protein</fullName>
    </submittedName>
</protein>
<dbReference type="EMBL" id="CP114413">
    <property type="protein sequence ID" value="WAZ27357.1"/>
    <property type="molecule type" value="Genomic_DNA"/>
</dbReference>
<sequence>MLQYEAGDDARATAQCDQRQQPMWSVGAGVRARRAERAVPVEPFTAGVFIATMTAEIDEFAEHGHPWSEIVNE</sequence>
<reference evidence="1" key="1">
    <citation type="submission" date="2022-12" db="EMBL/GenBank/DDBJ databases">
        <authorList>
            <person name="Ruckert C."/>
            <person name="Busche T."/>
            <person name="Kalinowski J."/>
            <person name="Wittmann C."/>
        </authorList>
    </citation>
    <scope>NUCLEOTIDE SEQUENCE</scope>
    <source>
        <strain evidence="1">DSM 40467</strain>
    </source>
</reference>
<evidence type="ECO:0000313" key="2">
    <source>
        <dbReference type="Proteomes" id="UP001164439"/>
    </source>
</evidence>
<proteinExistence type="predicted"/>
<evidence type="ECO:0000313" key="1">
    <source>
        <dbReference type="EMBL" id="WAZ27357.1"/>
    </source>
</evidence>
<name>A0ABY7KVA5_9ACTN</name>
<dbReference type="Gene3D" id="1.10.1040.10">
    <property type="entry name" value="N-(1-d-carboxylethyl)-l-norvaline Dehydrogenase, domain 2"/>
    <property type="match status" value="1"/>
</dbReference>
<organism evidence="1 2">
    <name type="scientific">Streptomyces cinnabarinus</name>
    <dbReference type="NCBI Taxonomy" id="67287"/>
    <lineage>
        <taxon>Bacteria</taxon>
        <taxon>Bacillati</taxon>
        <taxon>Actinomycetota</taxon>
        <taxon>Actinomycetes</taxon>
        <taxon>Kitasatosporales</taxon>
        <taxon>Streptomycetaceae</taxon>
        <taxon>Streptomyces</taxon>
    </lineage>
</organism>
<dbReference type="SUPFAM" id="SSF48179">
    <property type="entry name" value="6-phosphogluconate dehydrogenase C-terminal domain-like"/>
    <property type="match status" value="1"/>
</dbReference>
<gene>
    <name evidence="1" type="ORF">STRCI_000773</name>
</gene>
<dbReference type="Proteomes" id="UP001164439">
    <property type="component" value="Chromosome"/>
</dbReference>
<dbReference type="InterPro" id="IPR008927">
    <property type="entry name" value="6-PGluconate_DH-like_C_sf"/>
</dbReference>
<keyword evidence="2" id="KW-1185">Reference proteome</keyword>
<dbReference type="InterPro" id="IPR013328">
    <property type="entry name" value="6PGD_dom2"/>
</dbReference>
<accession>A0ABY7KVA5</accession>